<comment type="caution">
    <text evidence="2">The sequence shown here is derived from an EMBL/GenBank/DDBJ whole genome shotgun (WGS) entry which is preliminary data.</text>
</comment>
<dbReference type="EMBL" id="JACCPP010000022">
    <property type="protein sequence ID" value="MBI1708260.1"/>
    <property type="molecule type" value="Genomic_DNA"/>
</dbReference>
<protein>
    <submittedName>
        <fullName evidence="2">Replication protein</fullName>
    </submittedName>
</protein>
<reference evidence="2" key="1">
    <citation type="submission" date="2020-07" db="EMBL/GenBank/DDBJ databases">
        <title>Comparative genomics analyses of Lactobacillus crispatus isolated from different ecological niches.</title>
        <authorList>
            <person name="Mancino W."/>
            <person name="Mancabelli L."/>
            <person name="Lugli G.A."/>
            <person name="Milani C."/>
            <person name="Viappiani A."/>
            <person name="Anzalone R."/>
            <person name="Longhi G."/>
            <person name="Ventura M."/>
            <person name="Turroni F."/>
        </authorList>
    </citation>
    <scope>NUCLEOTIDE SEQUENCE</scope>
    <source>
        <strain evidence="2">LB65</strain>
    </source>
</reference>
<organism evidence="2 3">
    <name type="scientific">Lactobacillus crispatus</name>
    <dbReference type="NCBI Taxonomy" id="47770"/>
    <lineage>
        <taxon>Bacteria</taxon>
        <taxon>Bacillati</taxon>
        <taxon>Bacillota</taxon>
        <taxon>Bacilli</taxon>
        <taxon>Lactobacillales</taxon>
        <taxon>Lactobacillaceae</taxon>
        <taxon>Lactobacillus</taxon>
    </lineage>
</organism>
<feature type="coiled-coil region" evidence="1">
    <location>
        <begin position="54"/>
        <end position="120"/>
    </location>
</feature>
<accession>A0AAW4DNH0</accession>
<dbReference type="AlphaFoldDB" id="A0AAW4DNH0"/>
<evidence type="ECO:0000256" key="1">
    <source>
        <dbReference type="SAM" id="Coils"/>
    </source>
</evidence>
<proteinExistence type="predicted"/>
<dbReference type="RefSeq" id="WP_198566587.1">
    <property type="nucleotide sequence ID" value="NZ_JACCPP010000022.1"/>
</dbReference>
<keyword evidence="1" id="KW-0175">Coiled coil</keyword>
<gene>
    <name evidence="2" type="ORF">HYQ56_1244</name>
</gene>
<sequence>MNNQVKNELIEFNPDFPVNYAPAQIDFKGFKDFQTQVNQIHAQAEKYGVTPDNLKEAKAIRAKLNSAKKKINQRKIEIVKHVDQPVKDFKDKIKLLLNEVDESSELIDSQIKEYEELARKKRREDNLKHIKAMCELANIDPDKIEYQPSWDNKTYSKNKFENEVDQQIALIQERQNQLAETITTVTQRADKLGLPAEHWIHELKTRSLPDVLSEMDEYKEDLENIANQQKKTKAREAENLKQVGDRYIDRDTGEVKEKVITVKLEIQGTKWQVTQLQKFLEDNAISYRGLED</sequence>
<dbReference type="Pfam" id="PF07083">
    <property type="entry name" value="DUF1351"/>
    <property type="match status" value="1"/>
</dbReference>
<dbReference type="InterPro" id="IPR009785">
    <property type="entry name" value="Prophage_Lj928_Orf309"/>
</dbReference>
<evidence type="ECO:0000313" key="2">
    <source>
        <dbReference type="EMBL" id="MBI1708260.1"/>
    </source>
</evidence>
<evidence type="ECO:0000313" key="3">
    <source>
        <dbReference type="Proteomes" id="UP001194414"/>
    </source>
</evidence>
<name>A0AAW4DNH0_9LACO</name>
<feature type="coiled-coil region" evidence="1">
    <location>
        <begin position="208"/>
        <end position="239"/>
    </location>
</feature>
<dbReference type="Proteomes" id="UP001194414">
    <property type="component" value="Unassembled WGS sequence"/>
</dbReference>